<organism evidence="1 2">
    <name type="scientific">Gossypium trilobum</name>
    <dbReference type="NCBI Taxonomy" id="34281"/>
    <lineage>
        <taxon>Eukaryota</taxon>
        <taxon>Viridiplantae</taxon>
        <taxon>Streptophyta</taxon>
        <taxon>Embryophyta</taxon>
        <taxon>Tracheophyta</taxon>
        <taxon>Spermatophyta</taxon>
        <taxon>Magnoliopsida</taxon>
        <taxon>eudicotyledons</taxon>
        <taxon>Gunneridae</taxon>
        <taxon>Pentapetalae</taxon>
        <taxon>rosids</taxon>
        <taxon>malvids</taxon>
        <taxon>Malvales</taxon>
        <taxon>Malvaceae</taxon>
        <taxon>Malvoideae</taxon>
        <taxon>Gossypium</taxon>
    </lineage>
</organism>
<comment type="caution">
    <text evidence="1">The sequence shown here is derived from an EMBL/GenBank/DDBJ whole genome shotgun (WGS) entry which is preliminary data.</text>
</comment>
<evidence type="ECO:0000313" key="1">
    <source>
        <dbReference type="EMBL" id="MBA0758189.1"/>
    </source>
</evidence>
<dbReference type="AlphaFoldDB" id="A0A7J9DBU1"/>
<proteinExistence type="predicted"/>
<dbReference type="Proteomes" id="UP000593568">
    <property type="component" value="Unassembled WGS sequence"/>
</dbReference>
<protein>
    <submittedName>
        <fullName evidence="1">Uncharacterized protein</fullName>
    </submittedName>
</protein>
<gene>
    <name evidence="1" type="ORF">Gotri_021209</name>
</gene>
<evidence type="ECO:0000313" key="2">
    <source>
        <dbReference type="Proteomes" id="UP000593568"/>
    </source>
</evidence>
<sequence length="67" mass="8350">MKTKNIWQKPLTNVIKILSIIKSKQEMIYYHKPVIFSMMMFINYGRMEEGYWHFLMETFKRIEMRNL</sequence>
<accession>A0A7J9DBU1</accession>
<keyword evidence="2" id="KW-1185">Reference proteome</keyword>
<dbReference type="EMBL" id="JABEZW010000001">
    <property type="protein sequence ID" value="MBA0758189.1"/>
    <property type="molecule type" value="Genomic_DNA"/>
</dbReference>
<name>A0A7J9DBU1_9ROSI</name>
<reference evidence="1 2" key="1">
    <citation type="journal article" date="2019" name="Genome Biol. Evol.">
        <title>Insights into the evolution of the New World diploid cottons (Gossypium, subgenus Houzingenia) based on genome sequencing.</title>
        <authorList>
            <person name="Grover C.E."/>
            <person name="Arick M.A. 2nd"/>
            <person name="Thrash A."/>
            <person name="Conover J.L."/>
            <person name="Sanders W.S."/>
            <person name="Peterson D.G."/>
            <person name="Frelichowski J.E."/>
            <person name="Scheffler J.A."/>
            <person name="Scheffler B.E."/>
            <person name="Wendel J.F."/>
        </authorList>
    </citation>
    <scope>NUCLEOTIDE SEQUENCE [LARGE SCALE GENOMIC DNA]</scope>
    <source>
        <strain evidence="1">8</strain>
        <tissue evidence="1">Leaf</tissue>
    </source>
</reference>